<sequence length="183" mass="21654">MNYFILSQDERIASAVEPTSVFDVIRQEWLTPDYQEELDEAVIQFDIKPKKENDYLDFLDRPIPLYSNRLKTIIHKFAPKLFVKSVVLVDRERIKQDLYWLMILPRVNCLSEQSEFHRDGSLKRLVLDPEKIGRHTIFQIEGIREPYIIIDLRLAEALLRRDFFGIRLKKAEQAGGRMSHAHD</sequence>
<accession>A0A220MJT6</accession>
<dbReference type="InterPro" id="IPR012433">
    <property type="entry name" value="Imm11"/>
</dbReference>
<dbReference type="EMBL" id="CP018145">
    <property type="protein sequence ID" value="ASJ55271.1"/>
    <property type="molecule type" value="Genomic_DNA"/>
</dbReference>
<evidence type="ECO:0000259" key="1">
    <source>
        <dbReference type="Pfam" id="PF07791"/>
    </source>
</evidence>
<proteinExistence type="predicted"/>
<dbReference type="AlphaFoldDB" id="A0A220MJT6"/>
<dbReference type="GO" id="GO:0008233">
    <property type="term" value="F:peptidase activity"/>
    <property type="evidence" value="ECO:0007669"/>
    <property type="project" value="UniProtKB-KW"/>
</dbReference>
<dbReference type="Proteomes" id="UP000197781">
    <property type="component" value="Chromosome"/>
</dbReference>
<feature type="domain" description="Immunity MXAN-0049 protein" evidence="1">
    <location>
        <begin position="37"/>
        <end position="172"/>
    </location>
</feature>
<dbReference type="GO" id="GO:0006508">
    <property type="term" value="P:proteolysis"/>
    <property type="evidence" value="ECO:0007669"/>
    <property type="project" value="UniProtKB-KW"/>
</dbReference>
<keyword evidence="2" id="KW-0378">Hydrolase</keyword>
<dbReference type="RefSeq" id="WP_088908949.1">
    <property type="nucleotide sequence ID" value="NZ_CP018145.1"/>
</dbReference>
<gene>
    <name evidence="2" type="ORF">BP422_18000</name>
</gene>
<organism evidence="2 3">
    <name type="scientific">Brevibacillus formosus</name>
    <dbReference type="NCBI Taxonomy" id="54913"/>
    <lineage>
        <taxon>Bacteria</taxon>
        <taxon>Bacillati</taxon>
        <taxon>Bacillota</taxon>
        <taxon>Bacilli</taxon>
        <taxon>Bacillales</taxon>
        <taxon>Paenibacillaceae</taxon>
        <taxon>Brevibacillus</taxon>
    </lineage>
</organism>
<dbReference type="Pfam" id="PF07791">
    <property type="entry name" value="Imm11"/>
    <property type="match status" value="1"/>
</dbReference>
<evidence type="ECO:0000313" key="3">
    <source>
        <dbReference type="Proteomes" id="UP000197781"/>
    </source>
</evidence>
<keyword evidence="2" id="KW-0645">Protease</keyword>
<protein>
    <submittedName>
        <fullName evidence="2">Serine protease</fullName>
    </submittedName>
</protein>
<name>A0A220MJT6_9BACL</name>
<evidence type="ECO:0000313" key="2">
    <source>
        <dbReference type="EMBL" id="ASJ55271.1"/>
    </source>
</evidence>
<reference evidence="2 3" key="1">
    <citation type="submission" date="2016-11" db="EMBL/GenBank/DDBJ databases">
        <authorList>
            <person name="Jaros S."/>
            <person name="Januszkiewicz K."/>
            <person name="Wedrychowicz H."/>
        </authorList>
    </citation>
    <scope>NUCLEOTIDE SEQUENCE [LARGE SCALE GENOMIC DNA]</scope>
    <source>
        <strain evidence="2 3">NF2</strain>
    </source>
</reference>
<dbReference type="KEGG" id="bfm:BP422_18000"/>